<keyword evidence="8" id="KW-1185">Reference proteome</keyword>
<feature type="region of interest" description="Disordered" evidence="5">
    <location>
        <begin position="187"/>
        <end position="279"/>
    </location>
</feature>
<feature type="region of interest" description="Disordered" evidence="5">
    <location>
        <begin position="90"/>
        <end position="154"/>
    </location>
</feature>
<feature type="compositionally biased region" description="Basic and acidic residues" evidence="5">
    <location>
        <begin position="205"/>
        <end position="223"/>
    </location>
</feature>
<dbReference type="InterPro" id="IPR051694">
    <property type="entry name" value="Immunoregulatory_rcpt-like"/>
</dbReference>
<feature type="transmembrane region" description="Helical" evidence="6">
    <location>
        <begin position="160"/>
        <end position="181"/>
    </location>
</feature>
<evidence type="ECO:0000313" key="8">
    <source>
        <dbReference type="Proteomes" id="UP000242791"/>
    </source>
</evidence>
<evidence type="ECO:0000256" key="1">
    <source>
        <dbReference type="ARBA" id="ARBA00004167"/>
    </source>
</evidence>
<dbReference type="GO" id="GO:0071944">
    <property type="term" value="C:cell periphery"/>
    <property type="evidence" value="ECO:0007669"/>
    <property type="project" value="UniProtKB-ARBA"/>
</dbReference>
<keyword evidence="4 6" id="KW-0472">Membrane</keyword>
<organism evidence="7 8">
    <name type="scientific">Blastomyces percursus</name>
    <dbReference type="NCBI Taxonomy" id="1658174"/>
    <lineage>
        <taxon>Eukaryota</taxon>
        <taxon>Fungi</taxon>
        <taxon>Dikarya</taxon>
        <taxon>Ascomycota</taxon>
        <taxon>Pezizomycotina</taxon>
        <taxon>Eurotiomycetes</taxon>
        <taxon>Eurotiomycetidae</taxon>
        <taxon>Onygenales</taxon>
        <taxon>Ajellomycetaceae</taxon>
        <taxon>Blastomyces</taxon>
    </lineage>
</organism>
<evidence type="ECO:0000256" key="4">
    <source>
        <dbReference type="ARBA" id="ARBA00023136"/>
    </source>
</evidence>
<dbReference type="AlphaFoldDB" id="A0A1J9R7J7"/>
<dbReference type="EMBL" id="LGTZ01000557">
    <property type="protein sequence ID" value="OJD24463.1"/>
    <property type="molecule type" value="Genomic_DNA"/>
</dbReference>
<protein>
    <submittedName>
        <fullName evidence="7">Uncharacterized protein</fullName>
    </submittedName>
</protein>
<comment type="caution">
    <text evidence="7">The sequence shown here is derived from an EMBL/GenBank/DDBJ whole genome shotgun (WGS) entry which is preliminary data.</text>
</comment>
<accession>A0A1J9R7J7</accession>
<gene>
    <name evidence="7" type="ORF">ACJ73_04173</name>
</gene>
<feature type="compositionally biased region" description="Basic residues" evidence="5">
    <location>
        <begin position="252"/>
        <end position="262"/>
    </location>
</feature>
<keyword evidence="2 6" id="KW-0812">Transmembrane</keyword>
<reference evidence="7 8" key="1">
    <citation type="submission" date="2015-08" db="EMBL/GenBank/DDBJ databases">
        <title>Emmonsia species relationships and genome sequence.</title>
        <authorList>
            <person name="Cuomo C.A."/>
            <person name="Schwartz I.S."/>
            <person name="Kenyon C."/>
            <person name="De Hoog G.S."/>
            <person name="Govender N.P."/>
            <person name="Botha A."/>
            <person name="Moreno L."/>
            <person name="De Vries M."/>
            <person name="Munoz J.F."/>
            <person name="Stielow J.B."/>
        </authorList>
    </citation>
    <scope>NUCLEOTIDE SEQUENCE [LARGE SCALE GENOMIC DNA]</scope>
    <source>
        <strain evidence="7 8">EI222</strain>
    </source>
</reference>
<dbReference type="OrthoDB" id="2251794at2759"/>
<dbReference type="Proteomes" id="UP000242791">
    <property type="component" value="Unassembled WGS sequence"/>
</dbReference>
<evidence type="ECO:0000256" key="3">
    <source>
        <dbReference type="ARBA" id="ARBA00022989"/>
    </source>
</evidence>
<evidence type="ECO:0000256" key="2">
    <source>
        <dbReference type="ARBA" id="ARBA00022692"/>
    </source>
</evidence>
<sequence>MSARAFERLRKTARGDLKIQSSFFARANRLFPRQDVIKCQTGLGRGDCVEAGSCRGFYETDRNLCPQGDGPREPWPCIGPNDVQCCVQNEDIDTGSSTSGPPSTMSSTTSSLPSTTPSIPSTTAKPPISNTATPTPPTPTNSQPLNPSSENLSSGAKGGIAGGVIAGVLIMGLIAALFFVLGKQRNAKRETSATSNARPPTATAAERRQEENVMTEKDDDTYGRPEFLGGIPLSELPADPLTGELDSQFHPHSPKSRRRQTARRIPASDQSSDDDFEVSEIWKESYQDLLNGN</sequence>
<comment type="subcellular location">
    <subcellularLocation>
        <location evidence="1">Membrane</location>
        <topology evidence="1">Single-pass membrane protein</topology>
    </subcellularLocation>
</comment>
<dbReference type="STRING" id="1658174.A0A1J9R7J7"/>
<name>A0A1J9R7J7_9EURO</name>
<dbReference type="PANTHER" id="PTHR15549:SF26">
    <property type="entry name" value="AXIAL BUDDING PATTERN PROTEIN 2-RELATED"/>
    <property type="match status" value="1"/>
</dbReference>
<dbReference type="VEuPathDB" id="FungiDB:ACJ73_04173"/>
<dbReference type="PANTHER" id="PTHR15549">
    <property type="entry name" value="PAIRED IMMUNOGLOBULIN-LIKE TYPE 2 RECEPTOR"/>
    <property type="match status" value="1"/>
</dbReference>
<dbReference type="GO" id="GO:0016020">
    <property type="term" value="C:membrane"/>
    <property type="evidence" value="ECO:0007669"/>
    <property type="project" value="UniProtKB-SubCell"/>
</dbReference>
<feature type="compositionally biased region" description="Low complexity" evidence="5">
    <location>
        <begin position="140"/>
        <end position="149"/>
    </location>
</feature>
<proteinExistence type="predicted"/>
<keyword evidence="3 6" id="KW-1133">Transmembrane helix</keyword>
<evidence type="ECO:0000256" key="6">
    <source>
        <dbReference type="SAM" id="Phobius"/>
    </source>
</evidence>
<evidence type="ECO:0000256" key="5">
    <source>
        <dbReference type="SAM" id="MobiDB-lite"/>
    </source>
</evidence>
<feature type="compositionally biased region" description="Low complexity" evidence="5">
    <location>
        <begin position="94"/>
        <end position="133"/>
    </location>
</feature>
<evidence type="ECO:0000313" key="7">
    <source>
        <dbReference type="EMBL" id="OJD24463.1"/>
    </source>
</evidence>